<feature type="region of interest" description="Disordered" evidence="1">
    <location>
        <begin position="401"/>
        <end position="422"/>
    </location>
</feature>
<feature type="compositionally biased region" description="Polar residues" evidence="1">
    <location>
        <begin position="726"/>
        <end position="743"/>
    </location>
</feature>
<sequence length="876" mass="95815">MFVWLHLPHQLHTRRNAQIPFYSIPTARSAAFKMTDKQSAKERPSKRSLTPNRSIYTSFNEAHRNIAPPTPKLPFEADLGNEEPLTPEQVEKILNDPNLSNSSRELEDKAKSQDHEHSSVINQAAHDTKITSRSSQSAVESQSKTTNYGRQASVSICGSEDEHAFLDTSVSSLQDSKSKSYEVDPEYDPFASQHAMDNYPDASSFYPEDGAAYSPGVSDDDFVPNHVKLDPESSPILASLPTLLPPVAASSQDPSQHATQSHFDDVTKKQQATDYFNTTHVSGQNSTQYPISFENGANPTPDDPSMPMSSTKDETKTESSYDGDISEVSEDQFIDQDKGKASSSRLNPFHAFSAAASSTQESEVNFEQVQPDSKKFFLRPLAEKDVSRALHCATGISQPSSGLIVGRTRPSHTSNSGLHGSPYKNGKPQQEGFYHAPAIQPSWKVTTSGVKVPVPNPYTGNDETNMRETQPYDTIDNTHMATMASTADERTRLDGDEDWRTVTDDREEFPTGAMGRVMTGSSIANVSDALLIRQQAQYQGRRPPSTTTAWWEMAKSTPVASPTVPSPTVPFPPMADLPTPIGPPSPVFYRNQRQNQFEEIELGPMSPSGAAQILDGNGRLTRFPFPLVAREDAARIQAVRRASGIEDQTLSGRMTSTGFRSSSIQDSSHFLTRPSLRKDSARSLFSRINNPNFDCRSVWTPENPFQRPATELAARPRASTAASRNWGVNTPRASAASSLATSQRDSRPVSPHLVSTEVAPRYEAFQAVRNAGGRGTDSELADMAATAGDAALSLMAQRRQRAYYVAVMAATLLLPMVGWAILTWHGDRVLSAITHGECSGLSYNQRRNLRMMLLGGCALWGIAVVVGLITTAATRA</sequence>
<feature type="region of interest" description="Disordered" evidence="1">
    <location>
        <begin position="190"/>
        <end position="230"/>
    </location>
</feature>
<organism evidence="3 4">
    <name type="scientific">Colletotrichum karsti</name>
    <dbReference type="NCBI Taxonomy" id="1095194"/>
    <lineage>
        <taxon>Eukaryota</taxon>
        <taxon>Fungi</taxon>
        <taxon>Dikarya</taxon>
        <taxon>Ascomycota</taxon>
        <taxon>Pezizomycotina</taxon>
        <taxon>Sordariomycetes</taxon>
        <taxon>Hypocreomycetidae</taxon>
        <taxon>Glomerellales</taxon>
        <taxon>Glomerellaceae</taxon>
        <taxon>Colletotrichum</taxon>
        <taxon>Colletotrichum boninense species complex</taxon>
    </lineage>
</organism>
<keyword evidence="2" id="KW-0472">Membrane</keyword>
<feature type="transmembrane region" description="Helical" evidence="2">
    <location>
        <begin position="802"/>
        <end position="822"/>
    </location>
</feature>
<dbReference type="Proteomes" id="UP000781932">
    <property type="component" value="Unassembled WGS sequence"/>
</dbReference>
<feature type="compositionally biased region" description="Low complexity" evidence="1">
    <location>
        <begin position="132"/>
        <end position="143"/>
    </location>
</feature>
<feature type="compositionally biased region" description="Polar residues" evidence="1">
    <location>
        <begin position="249"/>
        <end position="261"/>
    </location>
</feature>
<feature type="compositionally biased region" description="Acidic residues" evidence="1">
    <location>
        <begin position="324"/>
        <end position="334"/>
    </location>
</feature>
<feature type="compositionally biased region" description="Basic and acidic residues" evidence="1">
    <location>
        <begin position="104"/>
        <end position="118"/>
    </location>
</feature>
<feature type="transmembrane region" description="Helical" evidence="2">
    <location>
        <begin position="851"/>
        <end position="873"/>
    </location>
</feature>
<comment type="caution">
    <text evidence="3">The sequence shown here is derived from an EMBL/GenBank/DDBJ whole genome shotgun (WGS) entry which is preliminary data.</text>
</comment>
<dbReference type="GeneID" id="62159923"/>
<dbReference type="AlphaFoldDB" id="A0A9P6LMB2"/>
<name>A0A9P6LMB2_9PEZI</name>
<feature type="compositionally biased region" description="Low complexity" evidence="1">
    <location>
        <begin position="299"/>
        <end position="310"/>
    </location>
</feature>
<feature type="region of interest" description="Disordered" evidence="1">
    <location>
        <begin position="59"/>
        <end position="81"/>
    </location>
</feature>
<gene>
    <name evidence="3" type="ORF">CkaCkLH20_04130</name>
</gene>
<evidence type="ECO:0000256" key="1">
    <source>
        <dbReference type="SAM" id="MobiDB-lite"/>
    </source>
</evidence>
<proteinExistence type="predicted"/>
<feature type="compositionally biased region" description="Low complexity" evidence="1">
    <location>
        <begin position="713"/>
        <end position="724"/>
    </location>
</feature>
<evidence type="ECO:0000313" key="3">
    <source>
        <dbReference type="EMBL" id="KAF9878638.1"/>
    </source>
</evidence>
<reference evidence="3" key="1">
    <citation type="submission" date="2020-03" db="EMBL/GenBank/DDBJ databases">
        <authorList>
            <person name="He L."/>
        </authorList>
    </citation>
    <scope>NUCLEOTIDE SEQUENCE</scope>
    <source>
        <strain evidence="3">CkLH20</strain>
    </source>
</reference>
<keyword evidence="2" id="KW-1133">Transmembrane helix</keyword>
<evidence type="ECO:0000313" key="4">
    <source>
        <dbReference type="Proteomes" id="UP000781932"/>
    </source>
</evidence>
<keyword evidence="2" id="KW-0812">Transmembrane</keyword>
<dbReference type="EMBL" id="JAATWM020000010">
    <property type="protein sequence ID" value="KAF9878638.1"/>
    <property type="molecule type" value="Genomic_DNA"/>
</dbReference>
<dbReference type="RefSeq" id="XP_038748099.1">
    <property type="nucleotide sequence ID" value="XM_038886849.1"/>
</dbReference>
<evidence type="ECO:0000256" key="2">
    <source>
        <dbReference type="SAM" id="Phobius"/>
    </source>
</evidence>
<feature type="region of interest" description="Disordered" evidence="1">
    <location>
        <begin position="707"/>
        <end position="750"/>
    </location>
</feature>
<feature type="compositionally biased region" description="Polar residues" evidence="1">
    <location>
        <begin position="269"/>
        <end position="298"/>
    </location>
</feature>
<feature type="region of interest" description="Disordered" evidence="1">
    <location>
        <begin position="245"/>
        <end position="345"/>
    </location>
</feature>
<reference evidence="3" key="2">
    <citation type="submission" date="2020-11" db="EMBL/GenBank/DDBJ databases">
        <title>Whole genome sequencing of Colletotrichum sp.</title>
        <authorList>
            <person name="Li H."/>
        </authorList>
    </citation>
    <scope>NUCLEOTIDE SEQUENCE</scope>
    <source>
        <strain evidence="3">CkLH20</strain>
    </source>
</reference>
<protein>
    <submittedName>
        <fullName evidence="3">Uncharacterized protein</fullName>
    </submittedName>
</protein>
<feature type="region of interest" description="Disordered" evidence="1">
    <location>
        <begin position="93"/>
        <end position="150"/>
    </location>
</feature>
<keyword evidence="4" id="KW-1185">Reference proteome</keyword>
<accession>A0A9P6LMB2</accession>
<dbReference type="OrthoDB" id="5353066at2759"/>